<feature type="region of interest" description="Disordered" evidence="1">
    <location>
        <begin position="1"/>
        <end position="28"/>
    </location>
</feature>
<evidence type="ECO:0000256" key="1">
    <source>
        <dbReference type="SAM" id="MobiDB-lite"/>
    </source>
</evidence>
<reference evidence="2" key="1">
    <citation type="submission" date="2020-02" db="EMBL/GenBank/DDBJ databases">
        <authorList>
            <person name="Meier V. D."/>
        </authorList>
    </citation>
    <scope>NUCLEOTIDE SEQUENCE</scope>
    <source>
        <strain evidence="2">AVDCRST_MAG93</strain>
    </source>
</reference>
<dbReference type="EMBL" id="CADCTR010002255">
    <property type="protein sequence ID" value="CAA9341814.1"/>
    <property type="molecule type" value="Genomic_DNA"/>
</dbReference>
<name>A0A6J4LYX5_9CHLR</name>
<gene>
    <name evidence="2" type="ORF">AVDCRST_MAG93-6691</name>
</gene>
<accession>A0A6J4LYX5</accession>
<organism evidence="2">
    <name type="scientific">uncultured Chloroflexia bacterium</name>
    <dbReference type="NCBI Taxonomy" id="1672391"/>
    <lineage>
        <taxon>Bacteria</taxon>
        <taxon>Bacillati</taxon>
        <taxon>Chloroflexota</taxon>
        <taxon>Chloroflexia</taxon>
        <taxon>environmental samples</taxon>
    </lineage>
</organism>
<proteinExistence type="predicted"/>
<protein>
    <submittedName>
        <fullName evidence="2">Uncharacterized protein</fullName>
    </submittedName>
</protein>
<evidence type="ECO:0000313" key="2">
    <source>
        <dbReference type="EMBL" id="CAA9341814.1"/>
    </source>
</evidence>
<dbReference type="AlphaFoldDB" id="A0A6J4LYX5"/>
<feature type="non-terminal residue" evidence="2">
    <location>
        <position position="1"/>
    </location>
</feature>
<sequence length="28" mass="3388">CQRTMDLFGNQPKWQYHGNRPSVRQKLV</sequence>